<evidence type="ECO:0000313" key="2">
    <source>
        <dbReference type="Proteomes" id="UP001527181"/>
    </source>
</evidence>
<gene>
    <name evidence="1" type="ORF">M5X12_20900</name>
</gene>
<dbReference type="GeneID" id="94489926"/>
<keyword evidence="2" id="KW-1185">Reference proteome</keyword>
<dbReference type="EMBL" id="JAMDNP010000048">
    <property type="protein sequence ID" value="MCY9762998.1"/>
    <property type="molecule type" value="Genomic_DNA"/>
</dbReference>
<name>A0ABT4H1Z7_PAEAL</name>
<accession>A0ABT4H1Z7</accession>
<dbReference type="RefSeq" id="WP_262866680.1">
    <property type="nucleotide sequence ID" value="NZ_JAKOBS010000013.1"/>
</dbReference>
<proteinExistence type="predicted"/>
<comment type="caution">
    <text evidence="1">The sequence shown here is derived from an EMBL/GenBank/DDBJ whole genome shotgun (WGS) entry which is preliminary data.</text>
</comment>
<evidence type="ECO:0000313" key="1">
    <source>
        <dbReference type="EMBL" id="MCY9762998.1"/>
    </source>
</evidence>
<protein>
    <submittedName>
        <fullName evidence="1">Uncharacterized protein</fullName>
    </submittedName>
</protein>
<sequence>MRIKPLMLVRVRCSSTCGSCFSAWRSAQEVTSSCTIEIAYRVAFVSRYRLH</sequence>
<dbReference type="Proteomes" id="UP001527181">
    <property type="component" value="Unassembled WGS sequence"/>
</dbReference>
<organism evidence="1 2">
    <name type="scientific">Paenibacillus alvei</name>
    <name type="common">Bacillus alvei</name>
    <dbReference type="NCBI Taxonomy" id="44250"/>
    <lineage>
        <taxon>Bacteria</taxon>
        <taxon>Bacillati</taxon>
        <taxon>Bacillota</taxon>
        <taxon>Bacilli</taxon>
        <taxon>Bacillales</taxon>
        <taxon>Paenibacillaceae</taxon>
        <taxon>Paenibacillus</taxon>
    </lineage>
</organism>
<reference evidence="1 2" key="1">
    <citation type="submission" date="2022-05" db="EMBL/GenBank/DDBJ databases">
        <title>Genome Sequencing of Bee-Associated Microbes.</title>
        <authorList>
            <person name="Dunlap C."/>
        </authorList>
    </citation>
    <scope>NUCLEOTIDE SEQUENCE [LARGE SCALE GENOMIC DNA]</scope>
    <source>
        <strain evidence="1 2">NRRL B-04010</strain>
    </source>
</reference>